<evidence type="ECO:0008006" key="3">
    <source>
        <dbReference type="Google" id="ProtNLM"/>
    </source>
</evidence>
<accession>A0ABV7KEV0</accession>
<evidence type="ECO:0000313" key="1">
    <source>
        <dbReference type="EMBL" id="MFC3206871.1"/>
    </source>
</evidence>
<comment type="caution">
    <text evidence="1">The sequence shown here is derived from an EMBL/GenBank/DDBJ whole genome shotgun (WGS) entry which is preliminary data.</text>
</comment>
<gene>
    <name evidence="1" type="ORF">ACFOHJ_11660</name>
</gene>
<name>A0ABV7KEV0_9HYPH</name>
<reference evidence="2" key="1">
    <citation type="journal article" date="2019" name="Int. J. Syst. Evol. Microbiol.">
        <title>The Global Catalogue of Microorganisms (GCM) 10K type strain sequencing project: providing services to taxonomists for standard genome sequencing and annotation.</title>
        <authorList>
            <consortium name="The Broad Institute Genomics Platform"/>
            <consortium name="The Broad Institute Genome Sequencing Center for Infectious Disease"/>
            <person name="Wu L."/>
            <person name="Ma J."/>
        </authorList>
    </citation>
    <scope>NUCLEOTIDE SEQUENCE [LARGE SCALE GENOMIC DNA]</scope>
    <source>
        <strain evidence="2">KCTC 52165</strain>
    </source>
</reference>
<keyword evidence="2" id="KW-1185">Reference proteome</keyword>
<dbReference type="RefSeq" id="WP_378220672.1">
    <property type="nucleotide sequence ID" value="NZ_JBHRTK010000012.1"/>
</dbReference>
<dbReference type="EMBL" id="JBHRTK010000012">
    <property type="protein sequence ID" value="MFC3206871.1"/>
    <property type="molecule type" value="Genomic_DNA"/>
</dbReference>
<dbReference type="Proteomes" id="UP001595583">
    <property type="component" value="Unassembled WGS sequence"/>
</dbReference>
<protein>
    <recommendedName>
        <fullName evidence="3">PAAR domain-containing protein</fullName>
    </recommendedName>
</protein>
<organism evidence="1 2">
    <name type="scientific">Aquamicrobium soli</name>
    <dbReference type="NCBI Taxonomy" id="1811518"/>
    <lineage>
        <taxon>Bacteria</taxon>
        <taxon>Pseudomonadati</taxon>
        <taxon>Pseudomonadota</taxon>
        <taxon>Alphaproteobacteria</taxon>
        <taxon>Hyphomicrobiales</taxon>
        <taxon>Phyllobacteriaceae</taxon>
        <taxon>Aquamicrobium</taxon>
    </lineage>
</organism>
<evidence type="ECO:0000313" key="2">
    <source>
        <dbReference type="Proteomes" id="UP001595583"/>
    </source>
</evidence>
<sequence>MADQNTKVYRKPGGDEMVVASGGKITIQAGGVIILPTTDPHVAGALWNSAGTITVSAG</sequence>
<proteinExistence type="predicted"/>